<evidence type="ECO:0000313" key="1">
    <source>
        <dbReference type="EMBL" id="DBA02205.1"/>
    </source>
</evidence>
<evidence type="ECO:0008006" key="3">
    <source>
        <dbReference type="Google" id="ProtNLM"/>
    </source>
</evidence>
<organism evidence="1 2">
    <name type="scientific">Lagenidium giganteum</name>
    <dbReference type="NCBI Taxonomy" id="4803"/>
    <lineage>
        <taxon>Eukaryota</taxon>
        <taxon>Sar</taxon>
        <taxon>Stramenopiles</taxon>
        <taxon>Oomycota</taxon>
        <taxon>Peronosporomycetes</taxon>
        <taxon>Pythiales</taxon>
        <taxon>Pythiaceae</taxon>
    </lineage>
</organism>
<evidence type="ECO:0000313" key="2">
    <source>
        <dbReference type="Proteomes" id="UP001146120"/>
    </source>
</evidence>
<dbReference type="InterPro" id="IPR012337">
    <property type="entry name" value="RNaseH-like_sf"/>
</dbReference>
<sequence>CLACDEHVITAGHLRGHLLARTKRPRSVGKLDLNFRVGKRATQSGLAEAPTALPVADASTYDNGLQHSDFLTSAENTRLQQLFARAIHTTAMPYQAFNHPAWRAFFQSLRLDVACYRLILNLMACGPVSFFSEHFTLELRRESAAKLLEKLVDGKKRLQSAPIFWFCSDSQSVMVKLRNECLLYKAFVFAYGCAPHAIHNLCMDLAKHFTGIKPTLKKLVAMVKEVRSSHRLQQLFENLCGDSLLCAKRVLEVKAACTAIPGAIVASEFDIDCCSTLSSLLTDLQYWQAIEAMEALFRPICSCLTYLEGEEATISAVYACFVATANGSCKSAGWGSTHRKRHGSLL</sequence>
<name>A0AAV2Z8H9_9STRA</name>
<comment type="caution">
    <text evidence="1">The sequence shown here is derived from an EMBL/GenBank/DDBJ whole genome shotgun (WGS) entry which is preliminary data.</text>
</comment>
<dbReference type="EMBL" id="DAKRPA010000035">
    <property type="protein sequence ID" value="DBA02205.1"/>
    <property type="molecule type" value="Genomic_DNA"/>
</dbReference>
<reference evidence="1" key="1">
    <citation type="submission" date="2022-11" db="EMBL/GenBank/DDBJ databases">
        <authorList>
            <person name="Morgan W.R."/>
            <person name="Tartar A."/>
        </authorList>
    </citation>
    <scope>NUCLEOTIDE SEQUENCE</scope>
    <source>
        <strain evidence="1">ARSEF 373</strain>
    </source>
</reference>
<keyword evidence="2" id="KW-1185">Reference proteome</keyword>
<protein>
    <recommendedName>
        <fullName evidence="3">Transposase</fullName>
    </recommendedName>
</protein>
<dbReference type="Proteomes" id="UP001146120">
    <property type="component" value="Unassembled WGS sequence"/>
</dbReference>
<accession>A0AAV2Z8H9</accession>
<gene>
    <name evidence="1" type="ORF">N0F65_004840</name>
</gene>
<feature type="non-terminal residue" evidence="1">
    <location>
        <position position="1"/>
    </location>
</feature>
<dbReference type="SUPFAM" id="SSF53098">
    <property type="entry name" value="Ribonuclease H-like"/>
    <property type="match status" value="1"/>
</dbReference>
<dbReference type="AlphaFoldDB" id="A0AAV2Z8H9"/>
<proteinExistence type="predicted"/>
<reference evidence="1" key="2">
    <citation type="journal article" date="2023" name="Microbiol Resour">
        <title>Decontamination and Annotation of the Draft Genome Sequence of the Oomycete Lagenidium giganteum ARSEF 373.</title>
        <authorList>
            <person name="Morgan W.R."/>
            <person name="Tartar A."/>
        </authorList>
    </citation>
    <scope>NUCLEOTIDE SEQUENCE</scope>
    <source>
        <strain evidence="1">ARSEF 373</strain>
    </source>
</reference>